<reference evidence="8 9" key="1">
    <citation type="submission" date="2024-04" db="EMBL/GenBank/DDBJ databases">
        <title>Tritrichomonas musculus Genome.</title>
        <authorList>
            <person name="Alves-Ferreira E."/>
            <person name="Grigg M."/>
            <person name="Lorenzi H."/>
            <person name="Galac M."/>
        </authorList>
    </citation>
    <scope>NUCLEOTIDE SEQUENCE [LARGE SCALE GENOMIC DNA]</scope>
    <source>
        <strain evidence="8 9">EAF2021</strain>
    </source>
</reference>
<evidence type="ECO:0000256" key="2">
    <source>
        <dbReference type="ARBA" id="ARBA00012652"/>
    </source>
</evidence>
<evidence type="ECO:0000259" key="5">
    <source>
        <dbReference type="Pfam" id="PF08531"/>
    </source>
</evidence>
<dbReference type="InterPro" id="IPR013737">
    <property type="entry name" value="Bac_rhamnosid_N"/>
</dbReference>
<evidence type="ECO:0000256" key="1">
    <source>
        <dbReference type="ARBA" id="ARBA00001445"/>
    </source>
</evidence>
<dbReference type="InterPro" id="IPR016007">
    <property type="entry name" value="Alpha_rhamnosid"/>
</dbReference>
<organism evidence="8 9">
    <name type="scientific">Tritrichomonas musculus</name>
    <dbReference type="NCBI Taxonomy" id="1915356"/>
    <lineage>
        <taxon>Eukaryota</taxon>
        <taxon>Metamonada</taxon>
        <taxon>Parabasalia</taxon>
        <taxon>Tritrichomonadida</taxon>
        <taxon>Tritrichomonadidae</taxon>
        <taxon>Tritrichomonas</taxon>
    </lineage>
</organism>
<dbReference type="InterPro" id="IPR035398">
    <property type="entry name" value="Bac_rhamnosid_C"/>
</dbReference>
<name>A0ABR2JNW5_9EUKA</name>
<feature type="domain" description="Bacterial alpha-L-rhamnosidase N-terminal" evidence="5">
    <location>
        <begin position="148"/>
        <end position="332"/>
    </location>
</feature>
<evidence type="ECO:0000313" key="9">
    <source>
        <dbReference type="Proteomes" id="UP001470230"/>
    </source>
</evidence>
<feature type="domain" description="Alpha-L-rhamnosidase six-hairpin glycosidase" evidence="6">
    <location>
        <begin position="445"/>
        <end position="799"/>
    </location>
</feature>
<dbReference type="Gene3D" id="2.60.120.260">
    <property type="entry name" value="Galactose-binding domain-like"/>
    <property type="match status" value="2"/>
</dbReference>
<dbReference type="Pfam" id="PF25788">
    <property type="entry name" value="Ig_Rha78A_N"/>
    <property type="match status" value="1"/>
</dbReference>
<protein>
    <recommendedName>
        <fullName evidence="2">alpha-L-rhamnosidase</fullName>
        <ecNumber evidence="2">3.2.1.40</ecNumber>
    </recommendedName>
</protein>
<dbReference type="PANTHER" id="PTHR33307:SF6">
    <property type="entry name" value="ALPHA-RHAMNOSIDASE (EUROFUNG)-RELATED"/>
    <property type="match status" value="1"/>
</dbReference>
<dbReference type="Proteomes" id="UP001470230">
    <property type="component" value="Unassembled WGS sequence"/>
</dbReference>
<dbReference type="Gene3D" id="1.50.10.10">
    <property type="match status" value="1"/>
</dbReference>
<dbReference type="PIRSF" id="PIRSF010631">
    <property type="entry name" value="A-rhamnsds"/>
    <property type="match status" value="1"/>
</dbReference>
<dbReference type="Pfam" id="PF17390">
    <property type="entry name" value="Bac_rhamnosid_C"/>
    <property type="match status" value="1"/>
</dbReference>
<dbReference type="Pfam" id="PF05592">
    <property type="entry name" value="Bac_rhamnosid"/>
    <property type="match status" value="1"/>
</dbReference>
<dbReference type="InterPro" id="IPR008902">
    <property type="entry name" value="Rhamnosid_concanavalin"/>
</dbReference>
<keyword evidence="3" id="KW-0378">Hydrolase</keyword>
<comment type="caution">
    <text evidence="8">The sequence shown here is derived from an EMBL/GenBank/DDBJ whole genome shotgun (WGS) entry which is preliminary data.</text>
</comment>
<evidence type="ECO:0000313" key="8">
    <source>
        <dbReference type="EMBL" id="KAK8880529.1"/>
    </source>
</evidence>
<gene>
    <name evidence="8" type="ORF">M9Y10_003208</name>
</gene>
<dbReference type="PANTHER" id="PTHR33307">
    <property type="entry name" value="ALPHA-RHAMNOSIDASE (EUROFUNG)"/>
    <property type="match status" value="1"/>
</dbReference>
<dbReference type="SUPFAM" id="SSF48208">
    <property type="entry name" value="Six-hairpin glycosidases"/>
    <property type="match status" value="1"/>
</dbReference>
<feature type="domain" description="Alpha-L-rhamnosidase C-terminal" evidence="7">
    <location>
        <begin position="809"/>
        <end position="877"/>
    </location>
</feature>
<accession>A0ABR2JNW5</accession>
<dbReference type="InterPro" id="IPR013783">
    <property type="entry name" value="Ig-like_fold"/>
</dbReference>
<comment type="catalytic activity">
    <reaction evidence="1">
        <text>Hydrolysis of terminal non-reducing alpha-L-rhamnose residues in alpha-L-rhamnosides.</text>
        <dbReference type="EC" id="3.2.1.40"/>
    </reaction>
</comment>
<dbReference type="InterPro" id="IPR012341">
    <property type="entry name" value="6hp_glycosidase-like_sf"/>
</dbReference>
<evidence type="ECO:0000259" key="4">
    <source>
        <dbReference type="Pfam" id="PF05592"/>
    </source>
</evidence>
<dbReference type="EC" id="3.2.1.40" evidence="2"/>
<dbReference type="Pfam" id="PF08531">
    <property type="entry name" value="Bac_rhamnosid_N"/>
    <property type="match status" value="1"/>
</dbReference>
<dbReference type="InterPro" id="IPR035396">
    <property type="entry name" value="Bac_rhamnosid6H"/>
</dbReference>
<sequence>MTGKISHMRLNGVKNPIGYDTNSLSFSWVVDGTKAKSQKTARVIISTDPACDISKKDQLIHDSGERPDINSVDYDPKIDTTTILKPRTKYFWKVILVTDLDEKIESPIDYFETSKLNEPWSAKWISTEKVGKTTPPYVRKTFTIPKSKKVKSAHVYSTGFGLYELYINGSKPTDEYFMPFNNNYKFWVQYQTFDVTSLIEPTNNTIGVLLGDGWARGRVGFDQPSADFTRKTDFRGTPVDYATDKYELLLELHIDYEDGTQETICTDKSWKCHKSHIICNNIYDGEVQDSNLYIKNWNKNECDEKDWLQCDEVTEPLHDKLTPRFSPPVVVKERLKPIEIIKTPAGETVIDMGQNMAGWLEIKIKASKGFEVVVEHGEILQDGNFFRENIRTALQQFRYVSDGNQAVVHPHFTYYGFRYARLTNWEGEANIDDFVGCSVYSDLDMAGHLETGVPLVNKLILNGLWSQKDNFLDVPTDCPQRDERLGWTGDAQIFCETAMFNMDCYAFYRKFLKDLYYHQIRDEGIPPLWCPQFLTRDKVVFFPTEGMIGWSDSATIMPWNIFIMNGKKQILIDQYDSMKQWIEVMNKHVKNGLWDITYLQLCDWLALDGPEIPMNKFRVAGGTESTFTCSAFYYHSLTLTYKVAKILGKEDDYQLYKKRAEETLKEIRHEYFTPSGRCAVQTQTALSLAIVLDLCPEGEMKTSVDNLHKLLEDKDFHLRTGFIGTPILCRALTKGGNNQDAVTTFLQKDYPGWLYPVTMGATSMWERWDSMRPDGKVSPDGMNSFNHYAYASICEWIYCDICGLNPIEECPGFKKVILRPHPDERLVFAKASHESPMGHFECGWKVEDQNVKYEFSIPFNAEAKLVLLNLKKNEVVSSSFDINEEGNDVVANLRSGHYEITYKYKKIEYELPNRFK</sequence>
<evidence type="ECO:0000259" key="7">
    <source>
        <dbReference type="Pfam" id="PF17390"/>
    </source>
</evidence>
<keyword evidence="9" id="KW-1185">Reference proteome</keyword>
<dbReference type="Gene3D" id="2.60.420.10">
    <property type="entry name" value="Maltose phosphorylase, domain 3"/>
    <property type="match status" value="1"/>
</dbReference>
<evidence type="ECO:0000256" key="3">
    <source>
        <dbReference type="ARBA" id="ARBA00022801"/>
    </source>
</evidence>
<dbReference type="EMBL" id="JAPFFF010000010">
    <property type="protein sequence ID" value="KAK8880529.1"/>
    <property type="molecule type" value="Genomic_DNA"/>
</dbReference>
<dbReference type="Gene3D" id="2.60.40.10">
    <property type="entry name" value="Immunoglobulins"/>
    <property type="match status" value="1"/>
</dbReference>
<dbReference type="Pfam" id="PF17389">
    <property type="entry name" value="Bac_rhamnosid6H"/>
    <property type="match status" value="1"/>
</dbReference>
<feature type="domain" description="Alpha-L-rhamnosidase concanavalin-like" evidence="4">
    <location>
        <begin position="342"/>
        <end position="440"/>
    </location>
</feature>
<proteinExistence type="predicted"/>
<evidence type="ECO:0000259" key="6">
    <source>
        <dbReference type="Pfam" id="PF17389"/>
    </source>
</evidence>
<dbReference type="InterPro" id="IPR008928">
    <property type="entry name" value="6-hairpin_glycosidase_sf"/>
</dbReference>